<evidence type="ECO:0000313" key="2">
    <source>
        <dbReference type="EMBL" id="GMG21049.1"/>
    </source>
</evidence>
<dbReference type="EMBL" id="BSXU01000539">
    <property type="protein sequence ID" value="GMG21049.1"/>
    <property type="molecule type" value="Genomic_DNA"/>
</dbReference>
<protein>
    <submittedName>
        <fullName evidence="2">Unnamed protein product</fullName>
    </submittedName>
</protein>
<dbReference type="Proteomes" id="UP001165063">
    <property type="component" value="Unassembled WGS sequence"/>
</dbReference>
<evidence type="ECO:0000256" key="1">
    <source>
        <dbReference type="SAM" id="MobiDB-lite"/>
    </source>
</evidence>
<sequence length="212" mass="23989">MASQTSTDIKRKCLKDIISQSTNRTTNSSYSDDDYHKSNKLVQWLQKFKFIHSNKRNYSGAPIDMLCDYPISIRKSKSNVHRFTNSSGHRNGCQRMTRRFSDEDESTATIQDSIHRSFYAASERSDNDANTGNGVLHRSDNEPLDLISVVSSVSSSTSNSTNSYYNGIFSFYERQNSSTTDSSTDVTTCHEYCYTASESDTDSEIQSEFQSD</sequence>
<evidence type="ECO:0000313" key="3">
    <source>
        <dbReference type="Proteomes" id="UP001165063"/>
    </source>
</evidence>
<accession>A0A9W7DEQ3</accession>
<comment type="caution">
    <text evidence="2">The sequence shown here is derived from an EMBL/GenBank/DDBJ whole genome shotgun (WGS) entry which is preliminary data.</text>
</comment>
<reference evidence="2" key="1">
    <citation type="submission" date="2023-04" db="EMBL/GenBank/DDBJ databases">
        <title>Ambrosiozyma monospora NBRC 1965.</title>
        <authorList>
            <person name="Ichikawa N."/>
            <person name="Sato H."/>
            <person name="Tonouchi N."/>
        </authorList>
    </citation>
    <scope>NUCLEOTIDE SEQUENCE</scope>
    <source>
        <strain evidence="2">NBRC 1965</strain>
    </source>
</reference>
<gene>
    <name evidence="2" type="ORF">Amon01_000168800</name>
</gene>
<name>A0A9W7DEQ3_AMBMO</name>
<keyword evidence="3" id="KW-1185">Reference proteome</keyword>
<feature type="region of interest" description="Disordered" evidence="1">
    <location>
        <begin position="119"/>
        <end position="138"/>
    </location>
</feature>
<proteinExistence type="predicted"/>
<organism evidence="2 3">
    <name type="scientific">Ambrosiozyma monospora</name>
    <name type="common">Yeast</name>
    <name type="synonym">Endomycopsis monosporus</name>
    <dbReference type="NCBI Taxonomy" id="43982"/>
    <lineage>
        <taxon>Eukaryota</taxon>
        <taxon>Fungi</taxon>
        <taxon>Dikarya</taxon>
        <taxon>Ascomycota</taxon>
        <taxon>Saccharomycotina</taxon>
        <taxon>Pichiomycetes</taxon>
        <taxon>Pichiales</taxon>
        <taxon>Pichiaceae</taxon>
        <taxon>Ambrosiozyma</taxon>
    </lineage>
</organism>
<dbReference type="AlphaFoldDB" id="A0A9W7DEQ3"/>